<keyword evidence="4 8" id="KW-0418">Kinase</keyword>
<reference evidence="8 9" key="1">
    <citation type="journal article" date="2015" name="Nature">
        <title>rRNA introns, odd ribosomes, and small enigmatic genomes across a large radiation of phyla.</title>
        <authorList>
            <person name="Brown C.T."/>
            <person name="Hug L.A."/>
            <person name="Thomas B.C."/>
            <person name="Sharon I."/>
            <person name="Castelle C.J."/>
            <person name="Singh A."/>
            <person name="Wilkins M.J."/>
            <person name="Williams K.H."/>
            <person name="Banfield J.F."/>
        </authorList>
    </citation>
    <scope>NUCLEOTIDE SEQUENCE [LARGE SCALE GENOMIC DNA]</scope>
</reference>
<dbReference type="GO" id="GO:0036431">
    <property type="term" value="F:dCMP kinase activity"/>
    <property type="evidence" value="ECO:0007669"/>
    <property type="project" value="InterPro"/>
</dbReference>
<evidence type="ECO:0000256" key="5">
    <source>
        <dbReference type="ARBA" id="ARBA00022840"/>
    </source>
</evidence>
<dbReference type="CDD" id="cd02020">
    <property type="entry name" value="CMPK"/>
    <property type="match status" value="1"/>
</dbReference>
<evidence type="ECO:0000313" key="8">
    <source>
        <dbReference type="EMBL" id="KKS04807.1"/>
    </source>
</evidence>
<keyword evidence="2" id="KW-0808">Transferase</keyword>
<dbReference type="InterPro" id="IPR011994">
    <property type="entry name" value="Cytidylate_kinase_dom"/>
</dbReference>
<accession>A0A0G0VYL2</accession>
<dbReference type="Proteomes" id="UP000034236">
    <property type="component" value="Unassembled WGS sequence"/>
</dbReference>
<evidence type="ECO:0000256" key="6">
    <source>
        <dbReference type="ARBA" id="ARBA00047615"/>
    </source>
</evidence>
<gene>
    <name evidence="8" type="ORF">UU58_C0003G0005</name>
</gene>
<evidence type="ECO:0000256" key="3">
    <source>
        <dbReference type="ARBA" id="ARBA00022741"/>
    </source>
</evidence>
<dbReference type="Gene3D" id="3.40.50.300">
    <property type="entry name" value="P-loop containing nucleotide triphosphate hydrolases"/>
    <property type="match status" value="1"/>
</dbReference>
<comment type="caution">
    <text evidence="8">The sequence shown here is derived from an EMBL/GenBank/DDBJ whole genome shotgun (WGS) entry which is preliminary data.</text>
</comment>
<evidence type="ECO:0000256" key="7">
    <source>
        <dbReference type="ARBA" id="ARBA00048478"/>
    </source>
</evidence>
<evidence type="ECO:0000256" key="2">
    <source>
        <dbReference type="ARBA" id="ARBA00022679"/>
    </source>
</evidence>
<comment type="catalytic activity">
    <reaction evidence="6">
        <text>dCMP + ATP = dCDP + ADP</text>
        <dbReference type="Rhea" id="RHEA:25094"/>
        <dbReference type="ChEBI" id="CHEBI:30616"/>
        <dbReference type="ChEBI" id="CHEBI:57566"/>
        <dbReference type="ChEBI" id="CHEBI:58593"/>
        <dbReference type="ChEBI" id="CHEBI:456216"/>
        <dbReference type="EC" id="2.7.4.25"/>
    </reaction>
</comment>
<keyword evidence="5" id="KW-0067">ATP-binding</keyword>
<organism evidence="8 9">
    <name type="scientific">Candidatus Nomurabacteria bacterium GW2011_GWA2_41_25</name>
    <dbReference type="NCBI Taxonomy" id="1618736"/>
    <lineage>
        <taxon>Bacteria</taxon>
        <taxon>Candidatus Nomuraibacteriota</taxon>
    </lineage>
</organism>
<keyword evidence="3" id="KW-0547">Nucleotide-binding</keyword>
<evidence type="ECO:0000313" key="9">
    <source>
        <dbReference type="Proteomes" id="UP000034236"/>
    </source>
</evidence>
<name>A0A0G0VYL2_9BACT</name>
<evidence type="ECO:0000256" key="4">
    <source>
        <dbReference type="ARBA" id="ARBA00022777"/>
    </source>
</evidence>
<evidence type="ECO:0000256" key="1">
    <source>
        <dbReference type="ARBA" id="ARBA00012906"/>
    </source>
</evidence>
<dbReference type="EMBL" id="LCBE01000003">
    <property type="protein sequence ID" value="KKS04807.1"/>
    <property type="molecule type" value="Genomic_DNA"/>
</dbReference>
<dbReference type="Pfam" id="PF13207">
    <property type="entry name" value="AAA_17"/>
    <property type="match status" value="1"/>
</dbReference>
<sequence length="190" mass="22130">MMKKEIITICGGLGSGKSSTAKKVAEALGFKHFSSGDFFRQVGLELGLSINKINKRAEIDPEIDHRTDEKLRNMRNAKKVVIDSRTAFHWIPESFKVYLNLSPEIAKIRVLNSIKENKLREQSEQSASEEEVFQKMKERFESEQKRYWNLYKINNTEKNQYDLVVDTNKNNLQEVVEIVVAEYKKWTVKN</sequence>
<dbReference type="GO" id="GO:0036430">
    <property type="term" value="F:CMP kinase activity"/>
    <property type="evidence" value="ECO:0007669"/>
    <property type="project" value="RHEA"/>
</dbReference>
<comment type="catalytic activity">
    <reaction evidence="7">
        <text>CMP + ATP = CDP + ADP</text>
        <dbReference type="Rhea" id="RHEA:11600"/>
        <dbReference type="ChEBI" id="CHEBI:30616"/>
        <dbReference type="ChEBI" id="CHEBI:58069"/>
        <dbReference type="ChEBI" id="CHEBI:60377"/>
        <dbReference type="ChEBI" id="CHEBI:456216"/>
        <dbReference type="EC" id="2.7.4.25"/>
    </reaction>
</comment>
<dbReference type="SUPFAM" id="SSF52540">
    <property type="entry name" value="P-loop containing nucleoside triphosphate hydrolases"/>
    <property type="match status" value="1"/>
</dbReference>
<dbReference type="GO" id="GO:0005524">
    <property type="term" value="F:ATP binding"/>
    <property type="evidence" value="ECO:0007669"/>
    <property type="project" value="UniProtKB-KW"/>
</dbReference>
<dbReference type="EC" id="2.7.4.25" evidence="1"/>
<dbReference type="InterPro" id="IPR027417">
    <property type="entry name" value="P-loop_NTPase"/>
</dbReference>
<protein>
    <recommendedName>
        <fullName evidence="1">(d)CMP kinase</fullName>
        <ecNumber evidence="1">2.7.4.25</ecNumber>
    </recommendedName>
</protein>
<proteinExistence type="predicted"/>
<dbReference type="AlphaFoldDB" id="A0A0G0VYL2"/>